<evidence type="ECO:0000313" key="2">
    <source>
        <dbReference type="EMBL" id="GAA3992727.1"/>
    </source>
</evidence>
<dbReference type="InterPro" id="IPR003754">
    <property type="entry name" value="4pyrrol_synth_uPrphyn_synth"/>
</dbReference>
<sequence>MSPVVVTRPARDAAQWVGDLQALGIDALALPLIDIHAVSTAPLQQALVQARLHAQAGRYQAIMVVSGNAATHFFTPALVAALAAQPGGGTRIWAPGPGTAGQLQALGLPPGCIDSPAADARQFDSESLWQSVGPRVGTGTRVLVVRGTSTPALEGGNGRDWLAARIAAAGGQADFVAAYERAAPAWSSADLQQLRALLASDPLWLLSSSEALSHLVAALPRHDWSACRALATHPRIAQSATGHGFGRVLQCRPTLADVAASIKSEHERR</sequence>
<accession>A0ABP7R558</accession>
<name>A0ABP7R558_9BURK</name>
<comment type="caution">
    <text evidence="2">The sequence shown here is derived from an EMBL/GenBank/DDBJ whole genome shotgun (WGS) entry which is preliminary data.</text>
</comment>
<dbReference type="Gene3D" id="3.40.50.10090">
    <property type="match status" value="2"/>
</dbReference>
<dbReference type="Pfam" id="PF02602">
    <property type="entry name" value="HEM4"/>
    <property type="match status" value="1"/>
</dbReference>
<dbReference type="RefSeq" id="WP_103043734.1">
    <property type="nucleotide sequence ID" value="NZ_BAABBP010000010.1"/>
</dbReference>
<dbReference type="Proteomes" id="UP001501627">
    <property type="component" value="Unassembled WGS sequence"/>
</dbReference>
<dbReference type="SUPFAM" id="SSF69618">
    <property type="entry name" value="HemD-like"/>
    <property type="match status" value="1"/>
</dbReference>
<reference evidence="3" key="1">
    <citation type="journal article" date="2019" name="Int. J. Syst. Evol. Microbiol.">
        <title>The Global Catalogue of Microorganisms (GCM) 10K type strain sequencing project: providing services to taxonomists for standard genome sequencing and annotation.</title>
        <authorList>
            <consortium name="The Broad Institute Genomics Platform"/>
            <consortium name="The Broad Institute Genome Sequencing Center for Infectious Disease"/>
            <person name="Wu L."/>
            <person name="Ma J."/>
        </authorList>
    </citation>
    <scope>NUCLEOTIDE SEQUENCE [LARGE SCALE GENOMIC DNA]</scope>
    <source>
        <strain evidence="3">JCM 17561</strain>
    </source>
</reference>
<gene>
    <name evidence="2" type="ORF">GCM10022279_14990</name>
</gene>
<keyword evidence="3" id="KW-1185">Reference proteome</keyword>
<protein>
    <submittedName>
        <fullName evidence="2">Uroporphyrinogen-III synthase</fullName>
    </submittedName>
</protein>
<proteinExistence type="predicted"/>
<organism evidence="2 3">
    <name type="scientific">Comamonas faecalis</name>
    <dbReference type="NCBI Taxonomy" id="1387849"/>
    <lineage>
        <taxon>Bacteria</taxon>
        <taxon>Pseudomonadati</taxon>
        <taxon>Pseudomonadota</taxon>
        <taxon>Betaproteobacteria</taxon>
        <taxon>Burkholderiales</taxon>
        <taxon>Comamonadaceae</taxon>
        <taxon>Comamonas</taxon>
    </lineage>
</organism>
<evidence type="ECO:0000313" key="3">
    <source>
        <dbReference type="Proteomes" id="UP001501627"/>
    </source>
</evidence>
<dbReference type="CDD" id="cd06578">
    <property type="entry name" value="HemD"/>
    <property type="match status" value="1"/>
</dbReference>
<dbReference type="InterPro" id="IPR036108">
    <property type="entry name" value="4pyrrol_syn_uPrphyn_synt_sf"/>
</dbReference>
<dbReference type="EMBL" id="BAABBP010000010">
    <property type="protein sequence ID" value="GAA3992727.1"/>
    <property type="molecule type" value="Genomic_DNA"/>
</dbReference>
<feature type="domain" description="Tetrapyrrole biosynthesis uroporphyrinogen III synthase" evidence="1">
    <location>
        <begin position="15"/>
        <end position="256"/>
    </location>
</feature>
<evidence type="ECO:0000259" key="1">
    <source>
        <dbReference type="Pfam" id="PF02602"/>
    </source>
</evidence>